<feature type="transmembrane region" description="Helical" evidence="2">
    <location>
        <begin position="263"/>
        <end position="283"/>
    </location>
</feature>
<evidence type="ECO:0000313" key="4">
    <source>
        <dbReference type="Proteomes" id="UP000433883"/>
    </source>
</evidence>
<evidence type="ECO:0000256" key="2">
    <source>
        <dbReference type="SAM" id="Phobius"/>
    </source>
</evidence>
<dbReference type="PANTHER" id="PTHR23242">
    <property type="entry name" value="TRANSCRIPTION FACTOR HOXA13"/>
    <property type="match status" value="1"/>
</dbReference>
<keyword evidence="2" id="KW-1133">Transmembrane helix</keyword>
<proteinExistence type="predicted"/>
<feature type="compositionally biased region" description="Polar residues" evidence="1">
    <location>
        <begin position="33"/>
        <end position="43"/>
    </location>
</feature>
<feature type="transmembrane region" description="Helical" evidence="2">
    <location>
        <begin position="290"/>
        <end position="312"/>
    </location>
</feature>
<keyword evidence="2" id="KW-0472">Membrane</keyword>
<sequence length="1767" mass="188600">MNGKLNGALKSSDFNPFKDASALRKRKPASDKSAFSTALSMTSRYDDSSTSSSVPPISPPQPLRLPNPTSTTKSPSTEPQPTMNMVGDIDGQMHTLQVSNIPHALGNTMAPLNVSAMFENKLSPPTISTKFIEKLSLPKLSEDWGTNKLPVDYQTRPEFSLLSICISKLLGIPEALSNAIVERLPLMVTNVLARKLLPPLQLKPETRPLDVQRLFLKDMLPSANVASLFETSPSAWLEAKPERKKVWQVVSQIGRIVDCLPNLPPWLLVCLLPFFPILVPLYLGLKLLAILVRIASIMIRISSTAARLLLIWTKFREAYRLLFWYTVYAAVFKCPSSASDINVDTPRICKPYLQLREMAAPHIEPHYDAYLKPYVEQARPHVEHYNEKYYAPAVTFAKHNYDVYGAPRVAQLQSHTDEAWKTNVKPRLEIRRQWAMQQYEKNLAPHVHRVVTVTSPYITSTKTRVAEIYDSILIPTFERVVPYLKDVYVKGHQVASEIVLPYFHLARQKTLDFVDRNVWPQLVVLYGENVEPQLTKISERLGRYKDSKKLQAAVTEADIPSKPASASSTAKSAVNQSTPTPAVEQEVDTREKIQSDLKVWQRKLSKAADKGTEDLQGRIEEITSRQIDNQAHGVGEALVVQLEEMVKSSTSSLMEKINAAVKSLPENADEEDENVAYESILSIIGSTGRTIRDKAQSVRTWKQHYDHDTTALVEAALESTLEVIDNIRDLGLQEIGMRWAGMEGVTYRDWSKYHDLKSTFDEWRGGVEAAARKHKGLAKAQEEGEIVQESAMNAAEKAAKELARLKGVARWKIDARDSSSDFSTRVLPAKAKMVVDNIMNTVSSASEAVGSSISAAMPSSQGTIDSVGSVAASQASDISDVVKSRVDSVISAASTKSEEASSLVIGTPVPVSESVMSDVSSGAASQASAASRKVFGGAMAANVEAKQIILDDEFVDEEDTVSDKVQSIMSVAGDKAADLTNAVNEALQSKPTQTQGNVESATSAAGEQYEKAISAASSALYGTTPGLAESVSSGASEKYAQAVTAASYAIYGTPAPVLQSLASQASAQYEEAVNIAKNHYTQASGAIVGTPKPAYEEALSSLQSAYSGSLSDASVKLQSALGHTASLTNMWAKPTQGAYESISSAASSRLQAALSQASAQITEPIALLLADLLHLLLVHMSTGVNDRCTLFPLLVFRITCLSRSKRFDARSLRNDRYENAKTAVGAQPTPAHQQYLAEAQKHYYQGVGLAYDQYSRFLGTASTAIYGTPTPVYESLLSGAQAQYTSASVAASSKYAELLSQASSFAGQTTKSPAEEAYESASVHYDGVLSKASKAFADASSVIKEGNFGKHKYEYLLSGAAERYSSGSSSAISKLDKLRSEATSAAGITSKSGPELALETASSQYSAALSAASQGLLAASESASSLFYGTSTGNAEYLASVVGTDTPWTEAAASQASANWDALVSKASEQIYGEPTPWHESAYSQVGGYAAQATDAATSQYAAVQALFSELIVGKEPDFTESVMNRLSSAYHTGVADYASSATSFASDAYASASSVVASVFTPPPTLEAILGSASEQLNAAVDAASAQIYGSEPGVMERASSVASGAQAKASEAIYGTQPSYAEAAQASLVDVAASAQSAISQALYGSPTGTAEVASSSAVSAYSSLSSVVAENISIAGDAVKDSYSAAGAKVSEAIYGPEQGAMESAASRISIAVESAKSRLNSMGSEATGAAAENLSILSKSVESVASGVGSMASEATDRIKDEL</sequence>
<protein>
    <submittedName>
        <fullName evidence="3">Uncharacterized protein</fullName>
    </submittedName>
</protein>
<comment type="caution">
    <text evidence="3">The sequence shown here is derived from an EMBL/GenBank/DDBJ whole genome shotgun (WGS) entry which is preliminary data.</text>
</comment>
<accession>A0A8H3UMP4</accession>
<feature type="region of interest" description="Disordered" evidence="1">
    <location>
        <begin position="1"/>
        <end position="86"/>
    </location>
</feature>
<feature type="region of interest" description="Disordered" evidence="1">
    <location>
        <begin position="555"/>
        <end position="590"/>
    </location>
</feature>
<reference evidence="3 4" key="1">
    <citation type="submission" date="2019-11" db="EMBL/GenBank/DDBJ databases">
        <title>Venturia inaequalis Genome Resource.</title>
        <authorList>
            <person name="Lichtner F.J."/>
        </authorList>
    </citation>
    <scope>NUCLEOTIDE SEQUENCE [LARGE SCALE GENOMIC DNA]</scope>
    <source>
        <strain evidence="3">Bline_iso_100314</strain>
    </source>
</reference>
<keyword evidence="2" id="KW-0812">Transmembrane</keyword>
<dbReference type="PANTHER" id="PTHR23242:SF9">
    <property type="entry name" value="TRANSCRIPTION FACTOR HOXA13"/>
    <property type="match status" value="1"/>
</dbReference>
<feature type="compositionally biased region" description="Pro residues" evidence="1">
    <location>
        <begin position="56"/>
        <end position="65"/>
    </location>
</feature>
<feature type="compositionally biased region" description="Low complexity" evidence="1">
    <location>
        <begin position="66"/>
        <end position="82"/>
    </location>
</feature>
<organism evidence="3 4">
    <name type="scientific">Venturia inaequalis</name>
    <name type="common">Apple scab fungus</name>
    <dbReference type="NCBI Taxonomy" id="5025"/>
    <lineage>
        <taxon>Eukaryota</taxon>
        <taxon>Fungi</taxon>
        <taxon>Dikarya</taxon>
        <taxon>Ascomycota</taxon>
        <taxon>Pezizomycotina</taxon>
        <taxon>Dothideomycetes</taxon>
        <taxon>Pleosporomycetidae</taxon>
        <taxon>Venturiales</taxon>
        <taxon>Venturiaceae</taxon>
        <taxon>Venturia</taxon>
    </lineage>
</organism>
<gene>
    <name evidence="3" type="ORF">BLS_004141</name>
</gene>
<evidence type="ECO:0000256" key="1">
    <source>
        <dbReference type="SAM" id="MobiDB-lite"/>
    </source>
</evidence>
<name>A0A8H3UMP4_VENIN</name>
<dbReference type="Proteomes" id="UP000433883">
    <property type="component" value="Unassembled WGS sequence"/>
</dbReference>
<evidence type="ECO:0000313" key="3">
    <source>
        <dbReference type="EMBL" id="KAE9972217.1"/>
    </source>
</evidence>
<dbReference type="EMBL" id="WNWQ01000270">
    <property type="protein sequence ID" value="KAE9972217.1"/>
    <property type="molecule type" value="Genomic_DNA"/>
</dbReference>
<feature type="compositionally biased region" description="Low complexity" evidence="1">
    <location>
        <begin position="560"/>
        <end position="573"/>
    </location>
</feature>